<evidence type="ECO:0000313" key="4">
    <source>
        <dbReference type="Proteomes" id="UP000663854"/>
    </source>
</evidence>
<dbReference type="AlphaFoldDB" id="A0A815WRH7"/>
<reference evidence="2" key="1">
    <citation type="submission" date="2021-02" db="EMBL/GenBank/DDBJ databases">
        <authorList>
            <person name="Nowell W R."/>
        </authorList>
    </citation>
    <scope>NUCLEOTIDE SEQUENCE</scope>
</reference>
<protein>
    <submittedName>
        <fullName evidence="2">Uncharacterized protein</fullName>
    </submittedName>
</protein>
<dbReference type="PANTHER" id="PTHR46298:SF1">
    <property type="entry name" value="ANDROGLOBIN"/>
    <property type="match status" value="1"/>
</dbReference>
<gene>
    <name evidence="3" type="ORF">JXQ802_LOCUS57535</name>
    <name evidence="2" type="ORF">PYM288_LOCUS40936</name>
</gene>
<evidence type="ECO:0000256" key="1">
    <source>
        <dbReference type="SAM" id="MobiDB-lite"/>
    </source>
</evidence>
<dbReference type="EMBL" id="CAJNOH010013275">
    <property type="protein sequence ID" value="CAF1544182.1"/>
    <property type="molecule type" value="Genomic_DNA"/>
</dbReference>
<feature type="compositionally biased region" description="Basic and acidic residues" evidence="1">
    <location>
        <begin position="30"/>
        <end position="41"/>
    </location>
</feature>
<feature type="non-terminal residue" evidence="2">
    <location>
        <position position="170"/>
    </location>
</feature>
<evidence type="ECO:0000313" key="5">
    <source>
        <dbReference type="Proteomes" id="UP000663870"/>
    </source>
</evidence>
<organism evidence="2 4">
    <name type="scientific">Rotaria sordida</name>
    <dbReference type="NCBI Taxonomy" id="392033"/>
    <lineage>
        <taxon>Eukaryota</taxon>
        <taxon>Metazoa</taxon>
        <taxon>Spiralia</taxon>
        <taxon>Gnathifera</taxon>
        <taxon>Rotifera</taxon>
        <taxon>Eurotatoria</taxon>
        <taxon>Bdelloidea</taxon>
        <taxon>Philodinida</taxon>
        <taxon>Philodinidae</taxon>
        <taxon>Rotaria</taxon>
    </lineage>
</organism>
<dbReference type="PANTHER" id="PTHR46298">
    <property type="entry name" value="ANDROGLOBIN"/>
    <property type="match status" value="1"/>
</dbReference>
<dbReference type="PROSITE" id="PS50096">
    <property type="entry name" value="IQ"/>
    <property type="match status" value="1"/>
</dbReference>
<dbReference type="InterPro" id="IPR053033">
    <property type="entry name" value="Androglobin-like"/>
</dbReference>
<comment type="caution">
    <text evidence="2">The sequence shown here is derived from an EMBL/GenBank/DDBJ whole genome shotgun (WGS) entry which is preliminary data.</text>
</comment>
<feature type="region of interest" description="Disordered" evidence="1">
    <location>
        <begin position="1"/>
        <end position="43"/>
    </location>
</feature>
<sequence>VRSLSRHSARAAGSSSASTGTSTPSKRTIGGREKNVDDKPSLKQQFTLTNSSSTLDMQEESLSDLSTRELNVNEIVAITNIQKSIRGFLQRRITFARTSGTEKNLFIQQILQSNMSLLKADQNKSALLLFKNFISIKPELSQCFTFDNDNWNMITYRDYNGIYQEQPANN</sequence>
<evidence type="ECO:0000313" key="3">
    <source>
        <dbReference type="EMBL" id="CAF1670620.1"/>
    </source>
</evidence>
<dbReference type="Proteomes" id="UP000663870">
    <property type="component" value="Unassembled WGS sequence"/>
</dbReference>
<dbReference type="Proteomes" id="UP000663854">
    <property type="component" value="Unassembled WGS sequence"/>
</dbReference>
<proteinExistence type="predicted"/>
<keyword evidence="5" id="KW-1185">Reference proteome</keyword>
<feature type="compositionally biased region" description="Low complexity" evidence="1">
    <location>
        <begin position="10"/>
        <end position="25"/>
    </location>
</feature>
<feature type="non-terminal residue" evidence="2">
    <location>
        <position position="1"/>
    </location>
</feature>
<name>A0A815WRH7_9BILA</name>
<dbReference type="EMBL" id="CAJNOL010015164">
    <property type="protein sequence ID" value="CAF1670620.1"/>
    <property type="molecule type" value="Genomic_DNA"/>
</dbReference>
<evidence type="ECO:0000313" key="2">
    <source>
        <dbReference type="EMBL" id="CAF1544182.1"/>
    </source>
</evidence>
<accession>A0A815WRH7</accession>